<feature type="compositionally biased region" description="Polar residues" evidence="4">
    <location>
        <begin position="229"/>
        <end position="241"/>
    </location>
</feature>
<accession>A0ABD1JGH5</accession>
<name>A0ABD1JGH5_9TELE</name>
<dbReference type="SMART" id="SM00409">
    <property type="entry name" value="IG"/>
    <property type="match status" value="1"/>
</dbReference>
<keyword evidence="2 5" id="KW-0812">Transmembrane</keyword>
<feature type="signal peptide" evidence="6">
    <location>
        <begin position="1"/>
        <end position="24"/>
    </location>
</feature>
<dbReference type="InterPro" id="IPR050671">
    <property type="entry name" value="CD300_family_receptors"/>
</dbReference>
<dbReference type="Proteomes" id="UP001591681">
    <property type="component" value="Unassembled WGS sequence"/>
</dbReference>
<dbReference type="Gene3D" id="2.60.40.10">
    <property type="entry name" value="Immunoglobulins"/>
    <property type="match status" value="1"/>
</dbReference>
<keyword evidence="5" id="KW-1133">Transmembrane helix</keyword>
<dbReference type="GO" id="GO:0016020">
    <property type="term" value="C:membrane"/>
    <property type="evidence" value="ECO:0007669"/>
    <property type="project" value="UniProtKB-SubCell"/>
</dbReference>
<gene>
    <name evidence="8" type="ORF">ACEWY4_017313</name>
</gene>
<feature type="region of interest" description="Disordered" evidence="4">
    <location>
        <begin position="356"/>
        <end position="385"/>
    </location>
</feature>
<dbReference type="PANTHER" id="PTHR11860:SF87">
    <property type="entry name" value="CMRF35-LIKE MOLECULE 8"/>
    <property type="match status" value="1"/>
</dbReference>
<evidence type="ECO:0000256" key="5">
    <source>
        <dbReference type="SAM" id="Phobius"/>
    </source>
</evidence>
<dbReference type="PROSITE" id="PS51257">
    <property type="entry name" value="PROKAR_LIPOPROTEIN"/>
    <property type="match status" value="1"/>
</dbReference>
<dbReference type="InterPro" id="IPR036179">
    <property type="entry name" value="Ig-like_dom_sf"/>
</dbReference>
<evidence type="ECO:0000256" key="3">
    <source>
        <dbReference type="ARBA" id="ARBA00023136"/>
    </source>
</evidence>
<dbReference type="EMBL" id="JBHFQA010000015">
    <property type="protein sequence ID" value="KAL2086254.1"/>
    <property type="molecule type" value="Genomic_DNA"/>
</dbReference>
<dbReference type="InterPro" id="IPR013106">
    <property type="entry name" value="Ig_V-set"/>
</dbReference>
<feature type="region of interest" description="Disordered" evidence="4">
    <location>
        <begin position="216"/>
        <end position="268"/>
    </location>
</feature>
<feature type="domain" description="Ig-like" evidence="7">
    <location>
        <begin position="8"/>
        <end position="126"/>
    </location>
</feature>
<dbReference type="InterPro" id="IPR003599">
    <property type="entry name" value="Ig_sub"/>
</dbReference>
<dbReference type="SMART" id="SM00406">
    <property type="entry name" value="IGv"/>
    <property type="match status" value="1"/>
</dbReference>
<feature type="compositionally biased region" description="Polar residues" evidence="4">
    <location>
        <begin position="357"/>
        <end position="385"/>
    </location>
</feature>
<feature type="compositionally biased region" description="Polar residues" evidence="4">
    <location>
        <begin position="256"/>
        <end position="268"/>
    </location>
</feature>
<dbReference type="InterPro" id="IPR007110">
    <property type="entry name" value="Ig-like_dom"/>
</dbReference>
<feature type="transmembrane region" description="Helical" evidence="5">
    <location>
        <begin position="163"/>
        <end position="187"/>
    </location>
</feature>
<evidence type="ECO:0000256" key="4">
    <source>
        <dbReference type="SAM" id="MobiDB-lite"/>
    </source>
</evidence>
<reference evidence="8 9" key="1">
    <citation type="submission" date="2024-09" db="EMBL/GenBank/DDBJ databases">
        <title>A chromosome-level genome assembly of Gray's grenadier anchovy, Coilia grayii.</title>
        <authorList>
            <person name="Fu Z."/>
        </authorList>
    </citation>
    <scope>NUCLEOTIDE SEQUENCE [LARGE SCALE GENOMIC DNA]</scope>
    <source>
        <strain evidence="8">G4</strain>
        <tissue evidence="8">Muscle</tissue>
    </source>
</reference>
<evidence type="ECO:0000256" key="1">
    <source>
        <dbReference type="ARBA" id="ARBA00004370"/>
    </source>
</evidence>
<dbReference type="PROSITE" id="PS50835">
    <property type="entry name" value="IG_LIKE"/>
    <property type="match status" value="1"/>
</dbReference>
<keyword evidence="9" id="KW-1185">Reference proteome</keyword>
<dbReference type="InterPro" id="IPR013783">
    <property type="entry name" value="Ig-like_fold"/>
</dbReference>
<organism evidence="8 9">
    <name type="scientific">Coilia grayii</name>
    <name type="common">Gray's grenadier anchovy</name>
    <dbReference type="NCBI Taxonomy" id="363190"/>
    <lineage>
        <taxon>Eukaryota</taxon>
        <taxon>Metazoa</taxon>
        <taxon>Chordata</taxon>
        <taxon>Craniata</taxon>
        <taxon>Vertebrata</taxon>
        <taxon>Euteleostomi</taxon>
        <taxon>Actinopterygii</taxon>
        <taxon>Neopterygii</taxon>
        <taxon>Teleostei</taxon>
        <taxon>Clupei</taxon>
        <taxon>Clupeiformes</taxon>
        <taxon>Clupeoidei</taxon>
        <taxon>Engraulidae</taxon>
        <taxon>Coilinae</taxon>
        <taxon>Coilia</taxon>
    </lineage>
</organism>
<sequence>MKTNKMRPSTLILFCLTVLSCVRCAEVTVTGYEGGTAVIDCPFQEDHKSKPKYLKKGLDSNSTKLIQSNGNDEWTHRGRVSLQDRKNRSIFTVTIHNLTPEDAGIYVCGVEGWFNDFTTLVNVTVVTTPTHTATSSPLSDLTAMENTALFKTNHTSATSGEPLYISGCVLAALVGLGLLIVALAAVWGRARRKRASSSTNSGNSQHDCHVYSEIQYTPAHPPDTHSQRDPQSGSSIYTLATSPAPDKRPTGLHTASHPTQSSPSTDGIYSLVSNPMPTLRSGANSVANQESEAKTSVYSLASNPTSALQSGANSVANLNQSKPGVYSYISPANENSECHECKVVTLNDEPIGCDSPPLSSCESATPAVSSGQSSIEGQSPYSMIA</sequence>
<dbReference type="AlphaFoldDB" id="A0ABD1JGH5"/>
<keyword evidence="3 5" id="KW-0472">Membrane</keyword>
<dbReference type="SUPFAM" id="SSF48726">
    <property type="entry name" value="Immunoglobulin"/>
    <property type="match status" value="1"/>
</dbReference>
<evidence type="ECO:0000256" key="2">
    <source>
        <dbReference type="ARBA" id="ARBA00022692"/>
    </source>
</evidence>
<dbReference type="PANTHER" id="PTHR11860">
    <property type="entry name" value="POLYMERIC-IMMUNOGLOBULIN RECEPTOR"/>
    <property type="match status" value="1"/>
</dbReference>
<proteinExistence type="predicted"/>
<comment type="subcellular location">
    <subcellularLocation>
        <location evidence="1">Membrane</location>
    </subcellularLocation>
</comment>
<evidence type="ECO:0000259" key="7">
    <source>
        <dbReference type="PROSITE" id="PS50835"/>
    </source>
</evidence>
<dbReference type="Pfam" id="PF07686">
    <property type="entry name" value="V-set"/>
    <property type="match status" value="1"/>
</dbReference>
<evidence type="ECO:0000313" key="8">
    <source>
        <dbReference type="EMBL" id="KAL2086254.1"/>
    </source>
</evidence>
<protein>
    <recommendedName>
        <fullName evidence="7">Ig-like domain-containing protein</fullName>
    </recommendedName>
</protein>
<comment type="caution">
    <text evidence="8">The sequence shown here is derived from an EMBL/GenBank/DDBJ whole genome shotgun (WGS) entry which is preliminary data.</text>
</comment>
<evidence type="ECO:0000313" key="9">
    <source>
        <dbReference type="Proteomes" id="UP001591681"/>
    </source>
</evidence>
<keyword evidence="6" id="KW-0732">Signal</keyword>
<evidence type="ECO:0000256" key="6">
    <source>
        <dbReference type="SAM" id="SignalP"/>
    </source>
</evidence>
<feature type="chain" id="PRO_5044757400" description="Ig-like domain-containing protein" evidence="6">
    <location>
        <begin position="25"/>
        <end position="385"/>
    </location>
</feature>